<reference evidence="1 2" key="1">
    <citation type="submission" date="2016-03" db="EMBL/GenBank/DDBJ databases">
        <title>Trachymyrmex septentrionalis WGS genome.</title>
        <authorList>
            <person name="Nygaard S."/>
            <person name="Hu H."/>
            <person name="Boomsma J."/>
            <person name="Zhang G."/>
        </authorList>
    </citation>
    <scope>NUCLEOTIDE SEQUENCE [LARGE SCALE GENOMIC DNA]</scope>
    <source>
        <strain evidence="1">Tsep2-gDNA-1</strain>
        <tissue evidence="1">Whole body</tissue>
    </source>
</reference>
<proteinExistence type="predicted"/>
<accession>A0A151K0J6</accession>
<evidence type="ECO:0000313" key="2">
    <source>
        <dbReference type="Proteomes" id="UP000078541"/>
    </source>
</evidence>
<dbReference type="Proteomes" id="UP000078541">
    <property type="component" value="Unassembled WGS sequence"/>
</dbReference>
<keyword evidence="2" id="KW-1185">Reference proteome</keyword>
<protein>
    <submittedName>
        <fullName evidence="1">Uncharacterized protein</fullName>
    </submittedName>
</protein>
<gene>
    <name evidence="1" type="ORF">ALC56_01341</name>
</gene>
<organism evidence="1 2">
    <name type="scientific">Trachymyrmex septentrionalis</name>
    <dbReference type="NCBI Taxonomy" id="34720"/>
    <lineage>
        <taxon>Eukaryota</taxon>
        <taxon>Metazoa</taxon>
        <taxon>Ecdysozoa</taxon>
        <taxon>Arthropoda</taxon>
        <taxon>Hexapoda</taxon>
        <taxon>Insecta</taxon>
        <taxon>Pterygota</taxon>
        <taxon>Neoptera</taxon>
        <taxon>Endopterygota</taxon>
        <taxon>Hymenoptera</taxon>
        <taxon>Apocrita</taxon>
        <taxon>Aculeata</taxon>
        <taxon>Formicoidea</taxon>
        <taxon>Formicidae</taxon>
        <taxon>Myrmicinae</taxon>
        <taxon>Trachymyrmex</taxon>
    </lineage>
</organism>
<evidence type="ECO:0000313" key="1">
    <source>
        <dbReference type="EMBL" id="KYN44219.1"/>
    </source>
</evidence>
<name>A0A151K0J6_9HYME</name>
<dbReference type="EMBL" id="KQ981250">
    <property type="protein sequence ID" value="KYN44219.1"/>
    <property type="molecule type" value="Genomic_DNA"/>
</dbReference>
<dbReference type="AlphaFoldDB" id="A0A151K0J6"/>
<sequence length="43" mass="4895">MVFYYIYLFPISSSTEPETAVYPRYAAYIVLSSRGVRTGVGRI</sequence>